<dbReference type="InterPro" id="IPR030802">
    <property type="entry name" value="Permease_MalE"/>
</dbReference>
<dbReference type="PANTHER" id="PTHR30188">
    <property type="entry name" value="ABC TRANSPORTER PERMEASE PROTEIN-RELATED"/>
    <property type="match status" value="1"/>
</dbReference>
<evidence type="ECO:0000313" key="3">
    <source>
        <dbReference type="Proteomes" id="UP000095200"/>
    </source>
</evidence>
<dbReference type="STRING" id="1592317.DPF_2039"/>
<dbReference type="PANTHER" id="PTHR30188:SF4">
    <property type="entry name" value="PROTEIN TRIGALACTOSYLDIACYLGLYCEROL 1, CHLOROPLASTIC"/>
    <property type="match status" value="1"/>
</dbReference>
<evidence type="ECO:0008006" key="4">
    <source>
        <dbReference type="Google" id="ProtNLM"/>
    </source>
</evidence>
<keyword evidence="1" id="KW-0472">Membrane</keyword>
<reference evidence="3" key="1">
    <citation type="submission" date="2016-06" db="EMBL/GenBank/DDBJ databases">
        <title>Draft genome sequence of Desulfoplanes formicivorans strain Pf12B.</title>
        <authorList>
            <person name="Watanabe M."/>
            <person name="Kojima H."/>
            <person name="Fukui M."/>
        </authorList>
    </citation>
    <scope>NUCLEOTIDE SEQUENCE [LARGE SCALE GENOMIC DNA]</scope>
    <source>
        <strain evidence="3">Pf12B</strain>
    </source>
</reference>
<feature type="transmembrane region" description="Helical" evidence="1">
    <location>
        <begin position="148"/>
        <end position="176"/>
    </location>
</feature>
<evidence type="ECO:0000313" key="2">
    <source>
        <dbReference type="EMBL" id="GAU09316.1"/>
    </source>
</evidence>
<keyword evidence="3" id="KW-1185">Reference proteome</keyword>
<accession>A0A194AJT4</accession>
<feature type="transmembrane region" description="Helical" evidence="1">
    <location>
        <begin position="196"/>
        <end position="221"/>
    </location>
</feature>
<dbReference type="Pfam" id="PF02405">
    <property type="entry name" value="MlaE"/>
    <property type="match status" value="1"/>
</dbReference>
<evidence type="ECO:0000256" key="1">
    <source>
        <dbReference type="SAM" id="Phobius"/>
    </source>
</evidence>
<dbReference type="OrthoDB" id="9805022at2"/>
<proteinExistence type="predicted"/>
<comment type="caution">
    <text evidence="2">The sequence shown here is derived from an EMBL/GenBank/DDBJ whole genome shotgun (WGS) entry which is preliminary data.</text>
</comment>
<organism evidence="2 3">
    <name type="scientific">Desulfoplanes formicivorans</name>
    <dbReference type="NCBI Taxonomy" id="1592317"/>
    <lineage>
        <taxon>Bacteria</taxon>
        <taxon>Pseudomonadati</taxon>
        <taxon>Thermodesulfobacteriota</taxon>
        <taxon>Desulfovibrionia</taxon>
        <taxon>Desulfovibrionales</taxon>
        <taxon>Desulfoplanaceae</taxon>
        <taxon>Desulfoplanes</taxon>
    </lineage>
</organism>
<sequence>MPTSFVARLGSRFIESTRMWLVIATIMRQSMRSLFRFALFNHAIFRVIVRQLYFTAFQAIPIVCLAALLIGSVLVDNLLNLLTNLNAYDQIGSYLISSITHELAPLICTIILLLRSGSAVLSEMALMKINREMDTLSMLGIPIESYLYLPRILAFAIGGPCLTVIFSMVALLGGYFTLGYFHDITFDNYIKQILDAIHLANIIPLVLKPFFMGLVVVLIAIEKGITVRHAFTEVPIKLIRGMMHTAGCIIIIEIAFNLV</sequence>
<dbReference type="GO" id="GO:0043190">
    <property type="term" value="C:ATP-binding cassette (ABC) transporter complex"/>
    <property type="evidence" value="ECO:0007669"/>
    <property type="project" value="InterPro"/>
</dbReference>
<protein>
    <recommendedName>
        <fullName evidence="4">ABC transporter permease</fullName>
    </recommendedName>
</protein>
<gene>
    <name evidence="2" type="ORF">DPF_2039</name>
</gene>
<dbReference type="EMBL" id="BDFE01000017">
    <property type="protein sequence ID" value="GAU09316.1"/>
    <property type="molecule type" value="Genomic_DNA"/>
</dbReference>
<keyword evidence="1" id="KW-0812">Transmembrane</keyword>
<dbReference type="Proteomes" id="UP000095200">
    <property type="component" value="Unassembled WGS sequence"/>
</dbReference>
<feature type="transmembrane region" description="Helical" evidence="1">
    <location>
        <begin position="52"/>
        <end position="75"/>
    </location>
</feature>
<dbReference type="RefSeq" id="WP_141721106.1">
    <property type="nucleotide sequence ID" value="NZ_BDFE01000017.1"/>
</dbReference>
<keyword evidence="1" id="KW-1133">Transmembrane helix</keyword>
<name>A0A194AJT4_9BACT</name>
<dbReference type="GO" id="GO:0005548">
    <property type="term" value="F:phospholipid transporter activity"/>
    <property type="evidence" value="ECO:0007669"/>
    <property type="project" value="TreeGrafter"/>
</dbReference>
<feature type="transmembrane region" description="Helical" evidence="1">
    <location>
        <begin position="241"/>
        <end position="258"/>
    </location>
</feature>
<dbReference type="AlphaFoldDB" id="A0A194AJT4"/>